<sequence>MGPSDTDRFREFVQKLQQEDERVAALNDIKNLLTFKPAGESAQVIRNVGITKILQCVNLPEKSQVDLTCEVLRLCFEKLAAGDAVKNYTSHIMYLLRHEKECVRKLAIDEVYKTVVSTPDALPVPQYVDVFVAVAHLVADENVGISNKAVLITSNLPAPAYPKILDEMKIALDLGSSSKCNAYEVVTNISAKSPELLALSYEHGYIEHMLTELSSNDVLYQLNILELLSRLAIKPHGINFLVEQRALDKIAENIVGIKDNAFAPLLLPGYMKFFGCIAHLYPQEIFQKYPVLLNTLWETFNSGDLNLLPVALDTLGFIGTTIEGKLSLAATGCKFTQTVQKTGELMRASTTDLKIRALHCMSNLIGYDKDPTARNGPIDHRVTLMTREWFRSLSTTPESTQMLHEICKNPFPEISEAAYTLLDAVTQHRWGEELVARTPGFIEYLLDRSTGQSKEIKEVKFGIIRRLSVSAAFEPSVVEKLTAYVQKGPFYSEHSLEVAMEEGE</sequence>
<dbReference type="InterPro" id="IPR019538">
    <property type="entry name" value="PSMD5"/>
</dbReference>
<dbReference type="InterPro" id="IPR016024">
    <property type="entry name" value="ARM-type_fold"/>
</dbReference>
<organism evidence="3 4">
    <name type="scientific">Plutella xylostella</name>
    <name type="common">Diamondback moth</name>
    <name type="synonym">Plutella maculipennis</name>
    <dbReference type="NCBI Taxonomy" id="51655"/>
    <lineage>
        <taxon>Eukaryota</taxon>
        <taxon>Metazoa</taxon>
        <taxon>Ecdysozoa</taxon>
        <taxon>Arthropoda</taxon>
        <taxon>Hexapoda</taxon>
        <taxon>Insecta</taxon>
        <taxon>Pterygota</taxon>
        <taxon>Neoptera</taxon>
        <taxon>Endopterygota</taxon>
        <taxon>Lepidoptera</taxon>
        <taxon>Glossata</taxon>
        <taxon>Ditrysia</taxon>
        <taxon>Yponomeutoidea</taxon>
        <taxon>Plutellidae</taxon>
        <taxon>Plutella</taxon>
    </lineage>
</organism>
<dbReference type="InterPro" id="IPR011989">
    <property type="entry name" value="ARM-like"/>
</dbReference>
<dbReference type="Proteomes" id="UP000823941">
    <property type="component" value="Chromosome 9"/>
</dbReference>
<keyword evidence="4" id="KW-1185">Reference proteome</keyword>
<evidence type="ECO:0000256" key="2">
    <source>
        <dbReference type="ARBA" id="ARBA00014933"/>
    </source>
</evidence>
<evidence type="ECO:0000313" key="4">
    <source>
        <dbReference type="Proteomes" id="UP000823941"/>
    </source>
</evidence>
<comment type="similarity">
    <text evidence="1">Belongs to the proteasome subunit S5B/HSM3 family.</text>
</comment>
<dbReference type="Gene3D" id="1.25.10.10">
    <property type="entry name" value="Leucine-rich Repeat Variant"/>
    <property type="match status" value="1"/>
</dbReference>
<reference evidence="3 4" key="1">
    <citation type="submission" date="2021-06" db="EMBL/GenBank/DDBJ databases">
        <title>A haploid diamondback moth (Plutella xylostella L.) genome assembly resolves 31 chromosomes and identifies a diamide resistance mutation.</title>
        <authorList>
            <person name="Ward C.M."/>
            <person name="Perry K.D."/>
            <person name="Baker G."/>
            <person name="Powis K."/>
            <person name="Heckel D.G."/>
            <person name="Baxter S.W."/>
        </authorList>
    </citation>
    <scope>NUCLEOTIDE SEQUENCE [LARGE SCALE GENOMIC DNA]</scope>
    <source>
        <strain evidence="3 4">LV</strain>
        <tissue evidence="3">Single pupa</tissue>
    </source>
</reference>
<comment type="caution">
    <text evidence="3">The sequence shown here is derived from an EMBL/GenBank/DDBJ whole genome shotgun (WGS) entry which is preliminary data.</text>
</comment>
<accession>A0ABQ7QT22</accession>
<evidence type="ECO:0000256" key="1">
    <source>
        <dbReference type="ARBA" id="ARBA00006823"/>
    </source>
</evidence>
<dbReference type="Pfam" id="PF10508">
    <property type="entry name" value="Proteasom_PSMB"/>
    <property type="match status" value="1"/>
</dbReference>
<name>A0ABQ7QT22_PLUXY</name>
<dbReference type="PANTHER" id="PTHR13554:SF10">
    <property type="entry name" value="26S PROTEASOME NON-ATPASE REGULATORY SUBUNIT 5"/>
    <property type="match status" value="1"/>
</dbReference>
<proteinExistence type="inferred from homology"/>
<dbReference type="PANTHER" id="PTHR13554">
    <property type="entry name" value="26S PROTEASOME NON-ATPASE REGULATORY SUBUNIT 5-RELATED"/>
    <property type="match status" value="1"/>
</dbReference>
<gene>
    <name evidence="3" type="ORF">JYU34_006854</name>
</gene>
<dbReference type="EMBL" id="JAHIBW010000009">
    <property type="protein sequence ID" value="KAG7308186.1"/>
    <property type="molecule type" value="Genomic_DNA"/>
</dbReference>
<protein>
    <recommendedName>
        <fullName evidence="2">26S proteasome non-ATPase regulatory subunit 5</fullName>
    </recommendedName>
</protein>
<dbReference type="SUPFAM" id="SSF48371">
    <property type="entry name" value="ARM repeat"/>
    <property type="match status" value="1"/>
</dbReference>
<evidence type="ECO:0000313" key="3">
    <source>
        <dbReference type="EMBL" id="KAG7308186.1"/>
    </source>
</evidence>